<proteinExistence type="predicted"/>
<sequence length="205" mass="24129">MLHFRYLLIFFYSINTSAQLNIEVTFEDPIEFESQLKFIESLDDMGSVKSLKNALENQEWIDSYIFNRIPFDDNIEVYISSKKPLFNLNNEFYVDYDLDKFSYSASNRSYLRVNGDISNLSDIINLIEFAKELDNNILNKLELIEYSHIFGWLIVLDQTEIKLGKEITIKKFKLLEETIEYLDINNKIPSMIDLRYKDGVAIKNG</sequence>
<evidence type="ECO:0008006" key="3">
    <source>
        <dbReference type="Google" id="ProtNLM"/>
    </source>
</evidence>
<reference evidence="1 2" key="1">
    <citation type="submission" date="2020-06" db="EMBL/GenBank/DDBJ databases">
        <title>Dysbiosis in marine aquaculture revealed through microbiome analysis: reverse ecology for environmental sustainability.</title>
        <authorList>
            <person name="Haro-Moreno J.M."/>
            <person name="Coutinho F.H."/>
            <person name="Zaragoza-Solas A."/>
            <person name="Picazo A."/>
            <person name="Almagro-Moreno S."/>
            <person name="Lopez-Perez M."/>
        </authorList>
    </citation>
    <scope>NUCLEOTIDE SEQUENCE [LARGE SCALE GENOMIC DNA]</scope>
    <source>
        <strain evidence="1">MCMED-G42</strain>
    </source>
</reference>
<evidence type="ECO:0000313" key="2">
    <source>
        <dbReference type="Proteomes" id="UP000585327"/>
    </source>
</evidence>
<protein>
    <recommendedName>
        <fullName evidence="3">POTRA domain-containing protein</fullName>
    </recommendedName>
</protein>
<gene>
    <name evidence="1" type="ORF">H2021_01750</name>
</gene>
<dbReference type="Proteomes" id="UP000585327">
    <property type="component" value="Unassembled WGS sequence"/>
</dbReference>
<dbReference type="AlphaFoldDB" id="A0A838YGA5"/>
<dbReference type="InterPro" id="IPR045335">
    <property type="entry name" value="FtsQ_C_sf"/>
</dbReference>
<accession>A0A838YGA5</accession>
<organism evidence="1 2">
    <name type="scientific">SAR86 cluster bacterium</name>
    <dbReference type="NCBI Taxonomy" id="2030880"/>
    <lineage>
        <taxon>Bacteria</taxon>
        <taxon>Pseudomonadati</taxon>
        <taxon>Pseudomonadota</taxon>
        <taxon>Gammaproteobacteria</taxon>
        <taxon>SAR86 cluster</taxon>
    </lineage>
</organism>
<dbReference type="EMBL" id="JACETM010000010">
    <property type="protein sequence ID" value="MBA4723917.1"/>
    <property type="molecule type" value="Genomic_DNA"/>
</dbReference>
<name>A0A838YGA5_9GAMM</name>
<comment type="caution">
    <text evidence="1">The sequence shown here is derived from an EMBL/GenBank/DDBJ whole genome shotgun (WGS) entry which is preliminary data.</text>
</comment>
<evidence type="ECO:0000313" key="1">
    <source>
        <dbReference type="EMBL" id="MBA4723917.1"/>
    </source>
</evidence>
<dbReference type="Gene3D" id="3.40.50.11690">
    <property type="entry name" value="Cell division protein FtsQ/DivIB"/>
    <property type="match status" value="1"/>
</dbReference>